<feature type="compositionally biased region" description="Polar residues" evidence="8">
    <location>
        <begin position="1259"/>
        <end position="1272"/>
    </location>
</feature>
<evidence type="ECO:0000256" key="3">
    <source>
        <dbReference type="ARBA" id="ARBA00022490"/>
    </source>
</evidence>
<feature type="compositionally biased region" description="Basic and acidic residues" evidence="8">
    <location>
        <begin position="2230"/>
        <end position="2244"/>
    </location>
</feature>
<feature type="compositionally biased region" description="Pro residues" evidence="8">
    <location>
        <begin position="2508"/>
        <end position="2524"/>
    </location>
</feature>
<dbReference type="InterPro" id="IPR039915">
    <property type="entry name" value="TACC"/>
</dbReference>
<dbReference type="GeneTree" id="ENSGT00940000157052"/>
<feature type="compositionally biased region" description="Low complexity" evidence="8">
    <location>
        <begin position="2174"/>
        <end position="2186"/>
    </location>
</feature>
<feature type="compositionally biased region" description="Low complexity" evidence="8">
    <location>
        <begin position="1043"/>
        <end position="1055"/>
    </location>
</feature>
<dbReference type="GO" id="GO:0000226">
    <property type="term" value="P:microtubule cytoskeleton organization"/>
    <property type="evidence" value="ECO:0000318"/>
    <property type="project" value="GO_Central"/>
</dbReference>
<keyword evidence="3" id="KW-0963">Cytoplasm</keyword>
<feature type="compositionally biased region" description="Basic and acidic residues" evidence="8">
    <location>
        <begin position="727"/>
        <end position="756"/>
    </location>
</feature>
<feature type="compositionally biased region" description="Polar residues" evidence="8">
    <location>
        <begin position="1187"/>
        <end position="1201"/>
    </location>
</feature>
<evidence type="ECO:0000259" key="9">
    <source>
        <dbReference type="Pfam" id="PF05010"/>
    </source>
</evidence>
<keyword evidence="11" id="KW-1185">Reference proteome</keyword>
<keyword evidence="5 7" id="KW-0175">Coiled coil</keyword>
<feature type="region of interest" description="Disordered" evidence="8">
    <location>
        <begin position="325"/>
        <end position="354"/>
    </location>
</feature>
<evidence type="ECO:0000256" key="5">
    <source>
        <dbReference type="ARBA" id="ARBA00023054"/>
    </source>
</evidence>
<feature type="region of interest" description="Disordered" evidence="8">
    <location>
        <begin position="241"/>
        <end position="275"/>
    </location>
</feature>
<keyword evidence="6" id="KW-0206">Cytoskeleton</keyword>
<dbReference type="PANTHER" id="PTHR13924:SF11">
    <property type="entry name" value="TRANSFORMING ACIDIC COILED-COIL-CONTAINING PROTEIN 2"/>
    <property type="match status" value="1"/>
</dbReference>
<dbReference type="GO" id="GO:0021987">
    <property type="term" value="P:cerebral cortex development"/>
    <property type="evidence" value="ECO:0000318"/>
    <property type="project" value="GO_Central"/>
</dbReference>
<proteinExistence type="inferred from homology"/>
<feature type="region of interest" description="Disordered" evidence="8">
    <location>
        <begin position="1386"/>
        <end position="1413"/>
    </location>
</feature>
<evidence type="ECO:0000256" key="4">
    <source>
        <dbReference type="ARBA" id="ARBA00022553"/>
    </source>
</evidence>
<dbReference type="FunCoup" id="A0A6I8P4R4">
    <property type="interactions" value="604"/>
</dbReference>
<feature type="compositionally biased region" description="Low complexity" evidence="8">
    <location>
        <begin position="2445"/>
        <end position="2466"/>
    </location>
</feature>
<feature type="region of interest" description="Disordered" evidence="8">
    <location>
        <begin position="1"/>
        <end position="68"/>
    </location>
</feature>
<accession>A0A6I8P4R4</accession>
<dbReference type="GO" id="GO:0007052">
    <property type="term" value="P:mitotic spindle organization"/>
    <property type="evidence" value="ECO:0007669"/>
    <property type="project" value="InterPro"/>
</dbReference>
<sequence>MGNENSTTQNQSEGAGPPNIILLPPNPETPQATAPELGQTPRNAADVPRKQGKKTENICGGDSRSISPGAARTLAENTFPLPLPTDSIWGHAAEDPASTNPAKGPPDLTIQGHVTEECRGLFRTDCLSQAGEVNEHHMPASLPFEELVQGDIHASQKADDGEWLPPHRNVEEFLSEAQENKEAKLTAAGDSDHTTVVVLPVTGDQREASMDTGSSECPSLMQEMLPACSSEPEIMQLSKQLSEKSDPNPCLVSQGKEAGDDFTPSESPKDSGFPQAIHKEPAATQISKGDPDGEDGLTVKHETLIPNDFASGGCNREECRANGEAQNLIDNSEASDPRDIREANPNVIPQTKGQEHADTQLLVLDSPFVAQSLSSTLSPKGPSKEPLSPGDYSGSIQSTVQEAPSEKCIHVDKTGHIKEDLFVYIKPLCEHGLSQTEKMHPTSSFPSENTQAPGAVSDIESSCLAGESILASATECISTLDKRQPIADGKSVLEKCSLDSAGESKLSEISPKCLKLVQVSEGDTEVLMGEETVDLTQVPVPNTPLGELNERAGSLLDPIEENKRHINLEIQSDVKRENELNGHLEKECATKDINSANHVNFSEEAPCEFSYRSEQEMSEETATDSPDLGFKLVQPEDTVQCPQESFWNLDEPDPNSKDSVLCSPATEMPQESCIGVLHESLHGQWEETEIQPVKQDGDLSPSVPRETSLEMEQLNPALPETVLSGKGLERAESASVGEKEKPHLRGSQRTDKKIQEAESISDNDGKRQQMKVFDSGDLEDGAITGEGQNASLETAIEEVLNSDLDSQVAGEALGLEGGVQTLILLQAPQQGVHSPSPTLLIGSVGPNLLESQPSTKVAVSNNFEESAQSTERGEGIASFDSSQACVPSPGVESKLHESNLNPITSSAAANPRGLTPGYPPLEPSGQMVEPLGFTGENLQKVAGLKQETMCKDVHLMNLPAQNEIPLQSCNKPSIRAKEYGCPEQMLNKPKQVQHDLLISDIQHEGACQINVFPKETDTNQQPISHSKSEEDINSHSEPALFQSPGSGSSASSCHSLTAQHPDDPGKRVLDATTGGGPSLILAPGPGVQEEAEQLAACSCQESSNNIGTQMERDEDSFWSFSPTLERSGLKTDDKMLKEPGKAAENIAFDETGSTGSADDAGQCSGIRERELPSPVGSNLALDHPDHSWQQSTSSKTEAWQSRTEPGIITGLMSLPGGPTVSVAQPNLQTTALGVHGQVGKEPPVSESLRLKSMEITAMTSRTPELASATETGPGSIGNDPKAENVPTLEASSAVLLPEDSLLSLIPEIAREETTTTESQGSLNKENSSREQPSIFAIQPVPCLGQTSLSSKSQQEMFDEKKVAANLCLEDKPDCNVLGPACPENVGHVPTEDAESSNEKKTDVSHKPMEVPGCVEQGPRQACITTGLPDFREHINKIIEKSLWSTLNIEHPQLSLEERKEKVLVLSREDEPSFWHTSPPGQKAEPKRDGEEVALTPEVSCRVPEDMLSPQGNTTTEKQLGGMMGLPSTQANDVSASEDGPSLFPQTADQMERSEAVGVRVEQKVGASVEDNTCLKRGELDRTSCLPSDPPRQQPPLENHEDFKGEDYYLTAQENSGATFSNMDLIHPSNQSWEVVPNEKKQREGSPSSMIDVEGTSHQSGPRCAPGNSPPLGDVESLAGDGYEKFGISNLGNESKPQGTGGLEELETTGRLPTGTAPKSLEKQEPLSETVEESLKKGQNFKESQNDLETTVGEAECDIILSKIETEARACCDKPCRNSPETGTTRALFTPTSDSALQANCQDQGTETLYGSLKTTVEMEKDAAAAEYFVSMDIDVPLAEPECEISPHMIGRKSSLASSPEPGKLQVHNPQALVSEEFPSKRNFSESCHPPLQSSREDAVAEIGQTTSDEVRDDVSVASCPVAVDATQLASADLDNRSSDAPPLCGDTVVQNSSGLITPGIDQATKVLESKDIVHPVSEHLYLASVSTNDEETPSSQSTALTQDFRRSSDSEEAFETPESTTPVKASPVPVPPPPPEIVAEQEISPQQPPEDPGFGSEAIFIPDVPQNESLEGSPFRPPSHSFSTVFDEDKPIASSGTYNLDFDNIELIDTFQTLEPSSPDAKNWEPKVNVRRKSTDSVPVSRSTLSRSLSLQASDFDGVSYLGNNETVTLTADTYSTGSSSASSTLKRSKKPRPPSLKKKPATKKPPEAPQVKEPQPEPTLGTPEPPDPSEEKLESETKDESPKAESSGPPEVPKDRPDPTVGPGTANPLEPASVERARPLDIGESKVQNSPPVGKKTAPLSTAPEAVEVTPPDTGGQERSPPKGIAVRLEFDYSEDKDNCEGSQESPPPPKKIGKKPVAKMPLRRPKPKKIVEKLDNTPNSPTKSPAEPNDIPVSKGSYTFDIDKWDDPNFNPFSSTTKMQESPKLPQQTYSFDPNTCDDSIDPFKSSSKIPSSPSKSPASFEISANATETNGMEGDNLNKPAKKKKTPLKTDTFRVKKSPKRSPLSDPPSQDPTPLPTPETPPVITTVAHATDEEKLAVTNQKWTCMAVDLEADKQDYPQPSDLSTFVNETKFDSPTDELDYSNSYEIEYMEKIGSSLPRDDGTPKKQSLYLMFEAPQDTLLQSPPVRLSDSPTPCSGSSFEETEAQMNAGVKIHHPTARMLAPNQETSSQAPEKSKQKELESIALGTASDAIELTAVEDSFVSAEALLNRISHPTSLCDPLEYLEPDLAEKNPPIFAQKLQEELEFAAMRIEALKLARQITLSSLGSLNTKIEATVPADASISKTALYSRIGTSEPEKKTGFLYQQTDLNSALQIARAEIVTKEREVSEWKDKYEESRGEVMEMRKIVAEYEKTIAQMIEDEQREKSVSHHTVQQLIVEKEQALADLNSVEKSLADLFRRYEKMKEVLEGFRKNEEVLKKCAQEYLSRVKKEEQRYQALKIHAEEKLDRANAEIAQVRGKAQQEQAAYQASLRKEQLKVDALERTLEQKNKEIEELTKICDELIAKMGKS</sequence>
<feature type="compositionally biased region" description="Basic and acidic residues" evidence="8">
    <location>
        <begin position="47"/>
        <end position="56"/>
    </location>
</feature>
<feature type="compositionally biased region" description="Basic and acidic residues" evidence="8">
    <location>
        <begin position="1060"/>
        <end position="1069"/>
    </location>
</feature>
<feature type="domain" description="Transforming acidic coiled-coil-containing protein C-terminal" evidence="9">
    <location>
        <begin position="2807"/>
        <end position="3007"/>
    </location>
</feature>
<reference evidence="10" key="1">
    <citation type="submission" date="2025-08" db="UniProtKB">
        <authorList>
            <consortium name="Ensembl"/>
        </authorList>
    </citation>
    <scope>IDENTIFICATION</scope>
    <source>
        <strain evidence="10">Glennie</strain>
    </source>
</reference>
<feature type="region of interest" description="Disordered" evidence="8">
    <location>
        <begin position="1985"/>
        <end position="2090"/>
    </location>
</feature>
<dbReference type="FunFam" id="1.20.5.1700:FF:000001">
    <property type="entry name" value="Transforming acidic coiled-coil-containing protein 1 isoform 2"/>
    <property type="match status" value="1"/>
</dbReference>
<feature type="compositionally biased region" description="Polar residues" evidence="8">
    <location>
        <begin position="2413"/>
        <end position="2436"/>
    </location>
</feature>
<keyword evidence="4" id="KW-0597">Phosphoprotein</keyword>
<feature type="region of interest" description="Disordered" evidence="8">
    <location>
        <begin position="2558"/>
        <end position="2582"/>
    </location>
</feature>
<evidence type="ECO:0000256" key="6">
    <source>
        <dbReference type="ARBA" id="ARBA00023212"/>
    </source>
</evidence>
<comment type="subcellular location">
    <subcellularLocation>
        <location evidence="1">Cytoplasm</location>
        <location evidence="1">Cytoskeleton</location>
    </subcellularLocation>
</comment>
<dbReference type="Bgee" id="ENSOANG00000030444">
    <property type="expression patterns" value="Expressed in heart and 8 other cell types or tissues"/>
</dbReference>
<dbReference type="PANTHER" id="PTHR13924">
    <property type="entry name" value="TRANSFORMING ACIDIC COILED-COIL CONTAINING PROTEIN 1/2"/>
    <property type="match status" value="1"/>
</dbReference>
<evidence type="ECO:0000256" key="8">
    <source>
        <dbReference type="SAM" id="MobiDB-lite"/>
    </source>
</evidence>
<evidence type="ECO:0000256" key="7">
    <source>
        <dbReference type="SAM" id="Coils"/>
    </source>
</evidence>
<feature type="compositionally biased region" description="Polar residues" evidence="8">
    <location>
        <begin position="1"/>
        <end position="13"/>
    </location>
</feature>
<organism evidence="10 11">
    <name type="scientific">Ornithorhynchus anatinus</name>
    <name type="common">Duckbill platypus</name>
    <dbReference type="NCBI Taxonomy" id="9258"/>
    <lineage>
        <taxon>Eukaryota</taxon>
        <taxon>Metazoa</taxon>
        <taxon>Chordata</taxon>
        <taxon>Craniata</taxon>
        <taxon>Vertebrata</taxon>
        <taxon>Euteleostomi</taxon>
        <taxon>Mammalia</taxon>
        <taxon>Monotremata</taxon>
        <taxon>Ornithorhynchidae</taxon>
        <taxon>Ornithorhynchus</taxon>
    </lineage>
</organism>
<evidence type="ECO:0000313" key="10">
    <source>
        <dbReference type="Ensembl" id="ENSOANP00000047924.1"/>
    </source>
</evidence>
<dbReference type="GO" id="GO:0005737">
    <property type="term" value="C:cytoplasm"/>
    <property type="evidence" value="ECO:0000318"/>
    <property type="project" value="GO_Central"/>
</dbReference>
<dbReference type="Ensembl" id="ENSOANT00000048463.1">
    <property type="protein sequence ID" value="ENSOANP00000047924.1"/>
    <property type="gene ID" value="ENSOANG00000030444.2"/>
</dbReference>
<evidence type="ECO:0000256" key="1">
    <source>
        <dbReference type="ARBA" id="ARBA00004245"/>
    </source>
</evidence>
<dbReference type="RefSeq" id="XP_028936340.1">
    <property type="nucleotide sequence ID" value="XM_029080507.2"/>
</dbReference>
<feature type="compositionally biased region" description="Polar residues" evidence="8">
    <location>
        <begin position="325"/>
        <end position="334"/>
    </location>
</feature>
<dbReference type="GO" id="GO:0007097">
    <property type="term" value="P:nuclear migration"/>
    <property type="evidence" value="ECO:0000318"/>
    <property type="project" value="GO_Central"/>
</dbReference>
<feature type="compositionally biased region" description="Basic and acidic residues" evidence="8">
    <location>
        <begin position="2330"/>
        <end position="2341"/>
    </location>
</feature>
<feature type="region of interest" description="Disordered" evidence="8">
    <location>
        <begin position="1628"/>
        <end position="1748"/>
    </location>
</feature>
<protein>
    <recommendedName>
        <fullName evidence="9">Transforming acidic coiled-coil-containing protein C-terminal domain-containing protein</fullName>
    </recommendedName>
</protein>
<dbReference type="OMA" id="ECPPEAC"/>
<feature type="compositionally biased region" description="Basic residues" evidence="8">
    <location>
        <begin position="2353"/>
        <end position="2370"/>
    </location>
</feature>
<feature type="region of interest" description="Disordered" evidence="8">
    <location>
        <begin position="1311"/>
        <end position="1332"/>
    </location>
</feature>
<feature type="compositionally biased region" description="Basic and acidic residues" evidence="8">
    <location>
        <begin position="2274"/>
        <end position="2285"/>
    </location>
</feature>
<feature type="region of interest" description="Disordered" evidence="8">
    <location>
        <begin position="1147"/>
        <end position="1201"/>
    </location>
</feature>
<comment type="similarity">
    <text evidence="2">Belongs to the TACC family.</text>
</comment>
<feature type="region of interest" description="Disordered" evidence="8">
    <location>
        <begin position="1469"/>
        <end position="1489"/>
    </location>
</feature>
<dbReference type="Pfam" id="PF05010">
    <property type="entry name" value="TACC_C"/>
    <property type="match status" value="1"/>
</dbReference>
<gene>
    <name evidence="10" type="primary">LOC100084468</name>
</gene>
<feature type="region of interest" description="Disordered" evidence="8">
    <location>
        <begin position="88"/>
        <end position="108"/>
    </location>
</feature>
<reference evidence="10" key="2">
    <citation type="submission" date="2025-09" db="UniProtKB">
        <authorList>
            <consortium name="Ensembl"/>
        </authorList>
    </citation>
    <scope>IDENTIFICATION</scope>
    <source>
        <strain evidence="10">Glennie</strain>
    </source>
</reference>
<evidence type="ECO:0000313" key="11">
    <source>
        <dbReference type="Proteomes" id="UP000002279"/>
    </source>
</evidence>
<dbReference type="InParanoid" id="A0A6I8P4R4"/>
<feature type="region of interest" description="Disordered" evidence="8">
    <location>
        <begin position="2113"/>
        <end position="2147"/>
    </location>
</feature>
<feature type="compositionally biased region" description="Polar residues" evidence="8">
    <location>
        <begin position="1315"/>
        <end position="1331"/>
    </location>
</feature>
<dbReference type="Gene3D" id="1.20.5.1700">
    <property type="match status" value="1"/>
</dbReference>
<feature type="compositionally biased region" description="Basic residues" evidence="8">
    <location>
        <begin position="2187"/>
        <end position="2203"/>
    </location>
</feature>
<evidence type="ECO:0000256" key="2">
    <source>
        <dbReference type="ARBA" id="ARBA00009423"/>
    </source>
</evidence>
<feature type="region of interest" description="Disordered" evidence="8">
    <location>
        <begin position="726"/>
        <end position="765"/>
    </location>
</feature>
<dbReference type="GeneID" id="100084468"/>
<feature type="region of interest" description="Disordered" evidence="8">
    <location>
        <begin position="374"/>
        <end position="394"/>
    </location>
</feature>
<feature type="region of interest" description="Disordered" evidence="8">
    <location>
        <begin position="862"/>
        <end position="925"/>
    </location>
</feature>
<name>A0A6I8P4R4_ORNAN</name>
<dbReference type="Proteomes" id="UP000002279">
    <property type="component" value="Unplaced"/>
</dbReference>
<dbReference type="InterPro" id="IPR007707">
    <property type="entry name" value="TACC_C"/>
</dbReference>
<feature type="region of interest" description="Disordered" evidence="8">
    <location>
        <begin position="1259"/>
        <end position="1284"/>
    </location>
</feature>
<feature type="region of interest" description="Disordered" evidence="8">
    <location>
        <begin position="2170"/>
        <end position="2528"/>
    </location>
</feature>
<feature type="region of interest" description="Disordered" evidence="8">
    <location>
        <begin position="1579"/>
        <end position="1604"/>
    </location>
</feature>
<feature type="coiled-coil region" evidence="7">
    <location>
        <begin position="2816"/>
        <end position="3009"/>
    </location>
</feature>
<dbReference type="GO" id="GO:0005856">
    <property type="term" value="C:cytoskeleton"/>
    <property type="evidence" value="ECO:0007669"/>
    <property type="project" value="UniProtKB-SubCell"/>
</dbReference>
<feature type="compositionally biased region" description="Polar residues" evidence="8">
    <location>
        <begin position="898"/>
        <end position="908"/>
    </location>
</feature>
<feature type="compositionally biased region" description="Basic and acidic residues" evidence="8">
    <location>
        <begin position="1396"/>
        <end position="1408"/>
    </location>
</feature>
<feature type="region of interest" description="Disordered" evidence="8">
    <location>
        <begin position="1015"/>
        <end position="1077"/>
    </location>
</feature>